<name>A0A2M7IG46_9BACT</name>
<dbReference type="Pfam" id="PF13620">
    <property type="entry name" value="CarboxypepD_reg"/>
    <property type="match status" value="1"/>
</dbReference>
<evidence type="ECO:0000256" key="1">
    <source>
        <dbReference type="SAM" id="Phobius"/>
    </source>
</evidence>
<feature type="transmembrane region" description="Helical" evidence="1">
    <location>
        <begin position="20"/>
        <end position="40"/>
    </location>
</feature>
<accession>A0A2M7IG46</accession>
<dbReference type="AlphaFoldDB" id="A0A2M7IG46"/>
<keyword evidence="1" id="KW-0812">Transmembrane</keyword>
<reference evidence="3" key="1">
    <citation type="submission" date="2017-09" db="EMBL/GenBank/DDBJ databases">
        <title>Depth-based differentiation of microbial function through sediment-hosted aquifers and enrichment of novel symbionts in the deep terrestrial subsurface.</title>
        <authorList>
            <person name="Probst A.J."/>
            <person name="Ladd B."/>
            <person name="Jarett J.K."/>
            <person name="Geller-Mcgrath D.E."/>
            <person name="Sieber C.M.K."/>
            <person name="Emerson J.B."/>
            <person name="Anantharaman K."/>
            <person name="Thomas B.C."/>
            <person name="Malmstrom R."/>
            <person name="Stieglmeier M."/>
            <person name="Klingl A."/>
            <person name="Woyke T."/>
            <person name="Ryan C.M."/>
            <person name="Banfield J.F."/>
        </authorList>
    </citation>
    <scope>NUCLEOTIDE SEQUENCE [LARGE SCALE GENOMIC DNA]</scope>
</reference>
<dbReference type="Proteomes" id="UP000231280">
    <property type="component" value="Unassembled WGS sequence"/>
</dbReference>
<dbReference type="EMBL" id="PFGX01000047">
    <property type="protein sequence ID" value="PIW75474.1"/>
    <property type="molecule type" value="Genomic_DNA"/>
</dbReference>
<protein>
    <recommendedName>
        <fullName evidence="4">Carboxypeptidase regulatory-like domain-containing protein</fullName>
    </recommendedName>
</protein>
<gene>
    <name evidence="2" type="ORF">CO002_01775</name>
</gene>
<dbReference type="SUPFAM" id="SSF49478">
    <property type="entry name" value="Cna protein B-type domain"/>
    <property type="match status" value="1"/>
</dbReference>
<keyword evidence="1" id="KW-0472">Membrane</keyword>
<evidence type="ECO:0008006" key="4">
    <source>
        <dbReference type="Google" id="ProtNLM"/>
    </source>
</evidence>
<dbReference type="Gene3D" id="2.60.40.1120">
    <property type="entry name" value="Carboxypeptidase-like, regulatory domain"/>
    <property type="match status" value="1"/>
</dbReference>
<keyword evidence="1" id="KW-1133">Transmembrane helix</keyword>
<organism evidence="2 3">
    <name type="scientific">Candidatus Portnoybacteria bacterium CG_4_8_14_3_um_filter_44_10</name>
    <dbReference type="NCBI Taxonomy" id="1974802"/>
    <lineage>
        <taxon>Bacteria</taxon>
        <taxon>Candidatus Portnoyibacteriota</taxon>
    </lineage>
</organism>
<dbReference type="PROSITE" id="PS00409">
    <property type="entry name" value="PROKAR_NTER_METHYL"/>
    <property type="match status" value="1"/>
</dbReference>
<dbReference type="InterPro" id="IPR012902">
    <property type="entry name" value="N_methyl_site"/>
</dbReference>
<evidence type="ECO:0000313" key="3">
    <source>
        <dbReference type="Proteomes" id="UP000231280"/>
    </source>
</evidence>
<evidence type="ECO:0000313" key="2">
    <source>
        <dbReference type="EMBL" id="PIW75474.1"/>
    </source>
</evidence>
<comment type="caution">
    <text evidence="2">The sequence shown here is derived from an EMBL/GenBank/DDBJ whole genome shotgun (WGS) entry which is preliminary data.</text>
</comment>
<sequence length="611" mass="65875">MNSSSKIDTRRLKGSGFTLVETLIGLSLTLIVFLGIFGAYQLGIKVMGQSKARVGAIALADKQMETIRNLAYADVGTYSCKPEYPNCDFSQPDTIVQGYPFGKVKDSYQSVLNNVSYTISTKIDYAVDEFDGIAEPTDDCPNDYKKVKVAVSWGGKFSGEADFDTIIAPKSEQAECEETGGVLKVTVFDAIGQLVLFPSITITNVHTGLIKTAQPDNGVAYITLPPDTSAYKIEVTKSGYSSERTYAVGEVYNGQTIKTPTKPNVTLIEGKLIETSFSIDKVSLLSVSSYAEGAISSFVDSFFDASEIAESSHIVVAGGAVTLAKSDATHYYSSGYIISQTIEPPFLVGWNNLNYTDNTPTNTQIRYQALYFNGTSWVLVPDSDLPGNSSGLKTPPISLSRLDKTQYPKLRMLATLLSLSDHKKTPTLYDWTATWFGSAPTVVTSVVFNLQGQKTVGKTSSGQSIYKYSQNKQTSGGVADISGLEWDVYSFSVDKSATGLDLTRTDPAQPISLASDSSQEVALFLKVENSLLVFVKDDSSGQPIFSANARLFNVSLNYDQSLLTDENGQAFFLPLSSASYTLVVGASGYQNSTSTVSVSGSTTKTVNLLSQ</sequence>
<proteinExistence type="predicted"/>